<organism evidence="1">
    <name type="scientific">Lygus hesperus</name>
    <name type="common">Western plant bug</name>
    <dbReference type="NCBI Taxonomy" id="30085"/>
    <lineage>
        <taxon>Eukaryota</taxon>
        <taxon>Metazoa</taxon>
        <taxon>Ecdysozoa</taxon>
        <taxon>Arthropoda</taxon>
        <taxon>Hexapoda</taxon>
        <taxon>Insecta</taxon>
        <taxon>Pterygota</taxon>
        <taxon>Neoptera</taxon>
        <taxon>Paraneoptera</taxon>
        <taxon>Hemiptera</taxon>
        <taxon>Heteroptera</taxon>
        <taxon>Panheteroptera</taxon>
        <taxon>Cimicomorpha</taxon>
        <taxon>Miridae</taxon>
        <taxon>Mirini</taxon>
        <taxon>Lygus</taxon>
    </lineage>
</organism>
<accession>A0A146M1V3</accession>
<sequence>ISVNLIGKELNLIGKRFNRDPILRKSEFAPLLKRALDENDQDGFRNRGVYPWKPNEVIGKHNTDKTSNDLSQSVLKHLLKTGVKILKLHIEPDIIILVLKTLQKAD</sequence>
<proteinExistence type="predicted"/>
<evidence type="ECO:0000313" key="1">
    <source>
        <dbReference type="EMBL" id="JAQ12747.1"/>
    </source>
</evidence>
<reference evidence="1" key="1">
    <citation type="journal article" date="2016" name="Gigascience">
        <title>De novo construction of an expanded transcriptome assembly for the western tarnished plant bug, Lygus hesperus.</title>
        <authorList>
            <person name="Tassone E.E."/>
            <person name="Geib S.M."/>
            <person name="Hall B."/>
            <person name="Fabrick J.A."/>
            <person name="Brent C.S."/>
            <person name="Hull J.J."/>
        </authorList>
    </citation>
    <scope>NUCLEOTIDE SEQUENCE</scope>
</reference>
<gene>
    <name evidence="1" type="ORF">g.82378</name>
</gene>
<dbReference type="EMBL" id="GDHC01005882">
    <property type="protein sequence ID" value="JAQ12747.1"/>
    <property type="molecule type" value="Transcribed_RNA"/>
</dbReference>
<feature type="non-terminal residue" evidence="1">
    <location>
        <position position="1"/>
    </location>
</feature>
<dbReference type="AlphaFoldDB" id="A0A146M1V3"/>
<protein>
    <submittedName>
        <fullName evidence="1">Uncharacterized protein</fullName>
    </submittedName>
</protein>
<name>A0A146M1V3_LYGHE</name>